<protein>
    <recommendedName>
        <fullName evidence="4">DUF340 domain-containing protein</fullName>
    </recommendedName>
</protein>
<dbReference type="InterPro" id="IPR005642">
    <property type="entry name" value="LysO"/>
</dbReference>
<accession>A0A1T4JZ21</accession>
<keyword evidence="3" id="KW-1185">Reference proteome</keyword>
<evidence type="ECO:0000313" key="3">
    <source>
        <dbReference type="Proteomes" id="UP000190625"/>
    </source>
</evidence>
<organism evidence="2 3">
    <name type="scientific">Selenihalanaerobacter shriftii</name>
    <dbReference type="NCBI Taxonomy" id="142842"/>
    <lineage>
        <taxon>Bacteria</taxon>
        <taxon>Bacillati</taxon>
        <taxon>Bacillota</taxon>
        <taxon>Clostridia</taxon>
        <taxon>Halanaerobiales</taxon>
        <taxon>Halobacteroidaceae</taxon>
        <taxon>Selenihalanaerobacter</taxon>
    </lineage>
</organism>
<evidence type="ECO:0000256" key="1">
    <source>
        <dbReference type="SAM" id="Phobius"/>
    </source>
</evidence>
<dbReference type="Proteomes" id="UP000190625">
    <property type="component" value="Unassembled WGS sequence"/>
</dbReference>
<keyword evidence="1" id="KW-0812">Transmembrane</keyword>
<dbReference type="OrthoDB" id="1958093at2"/>
<evidence type="ECO:0000313" key="2">
    <source>
        <dbReference type="EMBL" id="SJZ35378.1"/>
    </source>
</evidence>
<dbReference type="RefSeq" id="WP_078809018.1">
    <property type="nucleotide sequence ID" value="NZ_FUWM01000005.1"/>
</dbReference>
<sequence length="97" mass="10631">MSVIIWFLLLGLTIGYLEIIPERFSSLTDNLITGGLILLLFSMGVEIGLNDKVIANLDKLGFQAIVLALGSILGSLGLIKLLEMLVGNFRKEQERRG</sequence>
<dbReference type="GO" id="GO:0015661">
    <property type="term" value="F:L-lysine efflux transmembrane transporter activity"/>
    <property type="evidence" value="ECO:0007669"/>
    <property type="project" value="InterPro"/>
</dbReference>
<feature type="transmembrane region" description="Helical" evidence="1">
    <location>
        <begin position="31"/>
        <end position="49"/>
    </location>
</feature>
<dbReference type="EMBL" id="FUWM01000005">
    <property type="protein sequence ID" value="SJZ35378.1"/>
    <property type="molecule type" value="Genomic_DNA"/>
</dbReference>
<dbReference type="STRING" id="142842.SAMN02745118_00506"/>
<gene>
    <name evidence="2" type="ORF">SAMN02745118_00506</name>
</gene>
<dbReference type="AlphaFoldDB" id="A0A1T4JZ21"/>
<reference evidence="3" key="1">
    <citation type="submission" date="2017-02" db="EMBL/GenBank/DDBJ databases">
        <authorList>
            <person name="Varghese N."/>
            <person name="Submissions S."/>
        </authorList>
    </citation>
    <scope>NUCLEOTIDE SEQUENCE [LARGE SCALE GENOMIC DNA]</scope>
    <source>
        <strain evidence="3">ATCC BAA-73</strain>
    </source>
</reference>
<feature type="transmembrane region" description="Helical" evidence="1">
    <location>
        <begin position="61"/>
        <end position="82"/>
    </location>
</feature>
<name>A0A1T4JZ21_9FIRM</name>
<dbReference type="Pfam" id="PF03956">
    <property type="entry name" value="Lys_export"/>
    <property type="match status" value="1"/>
</dbReference>
<evidence type="ECO:0008006" key="4">
    <source>
        <dbReference type="Google" id="ProtNLM"/>
    </source>
</evidence>
<keyword evidence="1" id="KW-1133">Transmembrane helix</keyword>
<keyword evidence="1" id="KW-0472">Membrane</keyword>
<proteinExistence type="predicted"/>